<sequence>MLYVGMVAPFSWDLSPFSGILGLALCPGPQSPPHWVHQLPLAYSGSTHCDLVRPRCLTRSRLPYAPNSPSSRRRDPVPGFLSPPLPPVWMNGLLQLLGCPTSIQINSLSVLGVILPLNCCCSNLGRGSTYASILLEVLACWVFILLLLSLQLVLEPMTKWLLNLGTCLLKEGFYINLLFRHLPLAH</sequence>
<dbReference type="Proteomes" id="UP000664940">
    <property type="component" value="Unassembled WGS sequence"/>
</dbReference>
<organism evidence="2 3">
    <name type="scientific">Phyllostomus discolor</name>
    <name type="common">pale spear-nosed bat</name>
    <dbReference type="NCBI Taxonomy" id="89673"/>
    <lineage>
        <taxon>Eukaryota</taxon>
        <taxon>Metazoa</taxon>
        <taxon>Chordata</taxon>
        <taxon>Craniata</taxon>
        <taxon>Vertebrata</taxon>
        <taxon>Euteleostomi</taxon>
        <taxon>Mammalia</taxon>
        <taxon>Eutheria</taxon>
        <taxon>Laurasiatheria</taxon>
        <taxon>Chiroptera</taxon>
        <taxon>Yangochiroptera</taxon>
        <taxon>Phyllostomidae</taxon>
        <taxon>Phyllostominae</taxon>
        <taxon>Phyllostomus</taxon>
    </lineage>
</organism>
<proteinExistence type="predicted"/>
<feature type="transmembrane region" description="Helical" evidence="1">
    <location>
        <begin position="133"/>
        <end position="154"/>
    </location>
</feature>
<dbReference type="AlphaFoldDB" id="A0A834BKN6"/>
<dbReference type="EMBL" id="JABVXQ010000001">
    <property type="protein sequence ID" value="KAF6130888.1"/>
    <property type="molecule type" value="Genomic_DNA"/>
</dbReference>
<accession>A0A834BKN6</accession>
<keyword evidence="1" id="KW-1133">Transmembrane helix</keyword>
<reference evidence="2 3" key="1">
    <citation type="journal article" date="2020" name="Nature">
        <title>Six reference-quality genomes reveal evolution of bat adaptations.</title>
        <authorList>
            <person name="Jebb D."/>
            <person name="Huang Z."/>
            <person name="Pippel M."/>
            <person name="Hughes G.M."/>
            <person name="Lavrichenko K."/>
            <person name="Devanna P."/>
            <person name="Winkler S."/>
            <person name="Jermiin L.S."/>
            <person name="Skirmuntt E.C."/>
            <person name="Katzourakis A."/>
            <person name="Burkitt-Gray L."/>
            <person name="Ray D.A."/>
            <person name="Sullivan K.A.M."/>
            <person name="Roscito J.G."/>
            <person name="Kirilenko B.M."/>
            <person name="Davalos L.M."/>
            <person name="Corthals A.P."/>
            <person name="Power M.L."/>
            <person name="Jones G."/>
            <person name="Ransome R.D."/>
            <person name="Dechmann D.K.N."/>
            <person name="Locatelli A.G."/>
            <person name="Puechmaille S.J."/>
            <person name="Fedrigo O."/>
            <person name="Jarvis E.D."/>
            <person name="Hiller M."/>
            <person name="Vernes S.C."/>
            <person name="Myers E.W."/>
            <person name="Teeling E.C."/>
        </authorList>
    </citation>
    <scope>NUCLEOTIDE SEQUENCE [LARGE SCALE GENOMIC DNA]</scope>
    <source>
        <strain evidence="2">Bat1K_MPI-CBG_1</strain>
    </source>
</reference>
<evidence type="ECO:0000256" key="1">
    <source>
        <dbReference type="SAM" id="Phobius"/>
    </source>
</evidence>
<gene>
    <name evidence="2" type="ORF">HJG60_007845</name>
</gene>
<name>A0A834BKN6_9CHIR</name>
<evidence type="ECO:0000313" key="3">
    <source>
        <dbReference type="Proteomes" id="UP000664940"/>
    </source>
</evidence>
<evidence type="ECO:0000313" key="2">
    <source>
        <dbReference type="EMBL" id="KAF6130888.1"/>
    </source>
</evidence>
<comment type="caution">
    <text evidence="2">The sequence shown here is derived from an EMBL/GenBank/DDBJ whole genome shotgun (WGS) entry which is preliminary data.</text>
</comment>
<keyword evidence="1" id="KW-0812">Transmembrane</keyword>
<protein>
    <submittedName>
        <fullName evidence="2">Uncharacterized protein</fullName>
    </submittedName>
</protein>
<keyword evidence="1" id="KW-0472">Membrane</keyword>